<dbReference type="SMART" id="SM00421">
    <property type="entry name" value="HTH_LUXR"/>
    <property type="match status" value="1"/>
</dbReference>
<proteinExistence type="predicted"/>
<sequence length="138" mass="15137">MSTCGSACAPDCGQEQDRAARALLKETTECLSQLTGVLLRLEVLLGSNALSPPSRTQGYDSPTRPFEGMARVLHDARLTRREREVVELLAQGLSNRRIACDLSISEPTVKNHLRAAFLKLDVTDRTQAVVKVLEAHQP</sequence>
<dbReference type="InterPro" id="IPR000792">
    <property type="entry name" value="Tscrpt_reg_LuxR_C"/>
</dbReference>
<keyword evidence="2 5" id="KW-0238">DNA-binding</keyword>
<accession>A0A7W8EVZ9</accession>
<dbReference type="Proteomes" id="UP000549009">
    <property type="component" value="Unassembled WGS sequence"/>
</dbReference>
<keyword evidence="3" id="KW-0804">Transcription</keyword>
<keyword evidence="1" id="KW-0805">Transcription regulation</keyword>
<dbReference type="RefSeq" id="WP_280528648.1">
    <property type="nucleotide sequence ID" value="NZ_BMSQ01000006.1"/>
</dbReference>
<dbReference type="CDD" id="cd06170">
    <property type="entry name" value="LuxR_C_like"/>
    <property type="match status" value="1"/>
</dbReference>
<dbReference type="PANTHER" id="PTHR44688">
    <property type="entry name" value="DNA-BINDING TRANSCRIPTIONAL ACTIVATOR DEVR_DOSR"/>
    <property type="match status" value="1"/>
</dbReference>
<evidence type="ECO:0000259" key="4">
    <source>
        <dbReference type="PROSITE" id="PS50043"/>
    </source>
</evidence>
<protein>
    <submittedName>
        <fullName evidence="5">DNA-binding NarL/FixJ family response regulator</fullName>
    </submittedName>
</protein>
<name>A0A7W8EVZ9_STRST</name>
<keyword evidence="6" id="KW-1185">Reference proteome</keyword>
<dbReference type="PROSITE" id="PS50043">
    <property type="entry name" value="HTH_LUXR_2"/>
    <property type="match status" value="1"/>
</dbReference>
<dbReference type="PANTHER" id="PTHR44688:SF16">
    <property type="entry name" value="DNA-BINDING TRANSCRIPTIONAL ACTIVATOR DEVR_DOSR"/>
    <property type="match status" value="1"/>
</dbReference>
<dbReference type="PROSITE" id="PS00622">
    <property type="entry name" value="HTH_LUXR_1"/>
    <property type="match status" value="1"/>
</dbReference>
<evidence type="ECO:0000256" key="2">
    <source>
        <dbReference type="ARBA" id="ARBA00023125"/>
    </source>
</evidence>
<dbReference type="AlphaFoldDB" id="A0A7W8EVZ9"/>
<evidence type="ECO:0000313" key="5">
    <source>
        <dbReference type="EMBL" id="MBB5105404.1"/>
    </source>
</evidence>
<dbReference type="GO" id="GO:0003677">
    <property type="term" value="F:DNA binding"/>
    <property type="evidence" value="ECO:0007669"/>
    <property type="project" value="UniProtKB-KW"/>
</dbReference>
<dbReference type="GO" id="GO:0006355">
    <property type="term" value="P:regulation of DNA-templated transcription"/>
    <property type="evidence" value="ECO:0007669"/>
    <property type="project" value="InterPro"/>
</dbReference>
<gene>
    <name evidence="5" type="ORF">FHS40_004499</name>
</gene>
<feature type="domain" description="HTH luxR-type" evidence="4">
    <location>
        <begin position="71"/>
        <end position="136"/>
    </location>
</feature>
<evidence type="ECO:0000256" key="1">
    <source>
        <dbReference type="ARBA" id="ARBA00023015"/>
    </source>
</evidence>
<dbReference type="EMBL" id="JACHJD010000007">
    <property type="protein sequence ID" value="MBB5105404.1"/>
    <property type="molecule type" value="Genomic_DNA"/>
</dbReference>
<dbReference type="InterPro" id="IPR016032">
    <property type="entry name" value="Sig_transdc_resp-reg_C-effctor"/>
</dbReference>
<comment type="caution">
    <text evidence="5">The sequence shown here is derived from an EMBL/GenBank/DDBJ whole genome shotgun (WGS) entry which is preliminary data.</text>
</comment>
<dbReference type="SUPFAM" id="SSF46894">
    <property type="entry name" value="C-terminal effector domain of the bipartite response regulators"/>
    <property type="match status" value="1"/>
</dbReference>
<dbReference type="Pfam" id="PF00196">
    <property type="entry name" value="GerE"/>
    <property type="match status" value="1"/>
</dbReference>
<organism evidence="5 6">
    <name type="scientific">Streptomyces spectabilis</name>
    <dbReference type="NCBI Taxonomy" id="68270"/>
    <lineage>
        <taxon>Bacteria</taxon>
        <taxon>Bacillati</taxon>
        <taxon>Actinomycetota</taxon>
        <taxon>Actinomycetes</taxon>
        <taxon>Kitasatosporales</taxon>
        <taxon>Streptomycetaceae</taxon>
        <taxon>Streptomyces</taxon>
    </lineage>
</organism>
<dbReference type="InterPro" id="IPR036388">
    <property type="entry name" value="WH-like_DNA-bd_sf"/>
</dbReference>
<dbReference type="Gene3D" id="1.10.10.10">
    <property type="entry name" value="Winged helix-like DNA-binding domain superfamily/Winged helix DNA-binding domain"/>
    <property type="match status" value="1"/>
</dbReference>
<dbReference type="PRINTS" id="PR00038">
    <property type="entry name" value="HTHLUXR"/>
</dbReference>
<evidence type="ECO:0000313" key="6">
    <source>
        <dbReference type="Proteomes" id="UP000549009"/>
    </source>
</evidence>
<evidence type="ECO:0000256" key="3">
    <source>
        <dbReference type="ARBA" id="ARBA00023163"/>
    </source>
</evidence>
<reference evidence="5 6" key="1">
    <citation type="submission" date="2020-08" db="EMBL/GenBank/DDBJ databases">
        <title>Genomic Encyclopedia of Type Strains, Phase III (KMG-III): the genomes of soil and plant-associated and newly described type strains.</title>
        <authorList>
            <person name="Whitman W."/>
        </authorList>
    </citation>
    <scope>NUCLEOTIDE SEQUENCE [LARGE SCALE GENOMIC DNA]</scope>
    <source>
        <strain evidence="5 6">CECT 3146</strain>
    </source>
</reference>